<organism evidence="1 2">
    <name type="scientific">Acinetobacter phage 133</name>
    <dbReference type="NCBI Taxonomy" id="2919552"/>
    <lineage>
        <taxon>Viruses</taxon>
        <taxon>Duplodnaviria</taxon>
        <taxon>Heunggongvirae</taxon>
        <taxon>Uroviricota</taxon>
        <taxon>Caudoviricetes</taxon>
        <taxon>Pantevenvirales</taxon>
        <taxon>Straboviridae</taxon>
        <taxon>Tevenvirinae</taxon>
        <taxon>Centumtrigintavirus</taxon>
        <taxon>Centumtrigintavirus cv133</taxon>
        <taxon>Acinetobacter virus 133</taxon>
    </lineage>
</organism>
<dbReference type="EMBL" id="HM114315">
    <property type="protein sequence ID" value="ADJ19504.1"/>
    <property type="molecule type" value="Genomic_DNA"/>
</dbReference>
<evidence type="ECO:0000313" key="1">
    <source>
        <dbReference type="EMBL" id="ADJ19504.1"/>
    </source>
</evidence>
<dbReference type="Pfam" id="PF11056">
    <property type="entry name" value="UvsY"/>
    <property type="match status" value="1"/>
</dbReference>
<dbReference type="Proteomes" id="UP000000330">
    <property type="component" value="Segment"/>
</dbReference>
<protein>
    <submittedName>
        <fullName evidence="1">UvsY recombination repair and ssDNA binding protein</fullName>
    </submittedName>
</protein>
<dbReference type="InterPro" id="IPR021289">
    <property type="entry name" value="UvsY"/>
</dbReference>
<reference evidence="1 2" key="1">
    <citation type="journal article" date="2010" name="Virol. J.">
        <title>Genomes of the T4-related bacteriophages as windows on microbial genome evolution.</title>
        <authorList>
            <person name="Petrov V.M."/>
            <person name="Ratnayaka S."/>
            <person name="Nolan J.M."/>
            <person name="Miller E.S."/>
            <person name="Karam J.D."/>
        </authorList>
    </citation>
    <scope>NUCLEOTIDE SEQUENCE [LARGE SCALE GENOMIC DNA]</scope>
    <source>
        <strain evidence="1">Acj133</strain>
    </source>
</reference>
<evidence type="ECO:0000313" key="2">
    <source>
        <dbReference type="Proteomes" id="UP000000330"/>
    </source>
</evidence>
<dbReference type="RefSeq" id="YP_004300770.1">
    <property type="nucleotide sequence ID" value="NC_015250.1"/>
</dbReference>
<proteinExistence type="predicted"/>
<dbReference type="KEGG" id="vg:10323176"/>
<accession>D9I6C3</accession>
<name>D9I6C3_9CAUD</name>
<keyword evidence="2" id="KW-1185">Reference proteome</keyword>
<sequence length="135" mass="15576">MTLEDLQAELKKDLVLDMTQLQTEAAENINLYCKWSTKYSNIRKSILSLDAQRKKHTKTKLDYYSGRGDEVSMDRYERSEMKTVLSGDADILTVETKIQYFTIMLEFCGNAMDAIKSRGFAIKNIIDLRQFEAGK</sequence>
<dbReference type="GeneID" id="10323176"/>
<gene>
    <name evidence="1" type="primary">uvsY</name>
    <name evidence="1" type="ORF">Acj133p189</name>
</gene>